<dbReference type="GO" id="GO:0005634">
    <property type="term" value="C:nucleus"/>
    <property type="evidence" value="ECO:0007669"/>
    <property type="project" value="UniProtKB-SubCell"/>
</dbReference>
<dbReference type="Proteomes" id="UP000094527">
    <property type="component" value="Unassembled WGS sequence"/>
</dbReference>
<keyword evidence="11" id="KW-1185">Reference proteome</keyword>
<dbReference type="SUPFAM" id="SSF57667">
    <property type="entry name" value="beta-beta-alpha zinc fingers"/>
    <property type="match status" value="1"/>
</dbReference>
<accession>A0A1D2MG23</accession>
<keyword evidence="4 7" id="KW-0863">Zinc-finger</keyword>
<feature type="domain" description="C2H2-type" evidence="9">
    <location>
        <begin position="628"/>
        <end position="653"/>
    </location>
</feature>
<comment type="subcellular location">
    <subcellularLocation>
        <location evidence="1">Nucleus</location>
    </subcellularLocation>
</comment>
<dbReference type="InterPro" id="IPR036236">
    <property type="entry name" value="Znf_C2H2_sf"/>
</dbReference>
<dbReference type="InterPro" id="IPR050888">
    <property type="entry name" value="ZnF_C2H2-type_TF"/>
</dbReference>
<evidence type="ECO:0000256" key="8">
    <source>
        <dbReference type="SAM" id="MobiDB-lite"/>
    </source>
</evidence>
<evidence type="ECO:0000256" key="4">
    <source>
        <dbReference type="ARBA" id="ARBA00022771"/>
    </source>
</evidence>
<evidence type="ECO:0000313" key="10">
    <source>
        <dbReference type="EMBL" id="ODM91832.1"/>
    </source>
</evidence>
<keyword evidence="5" id="KW-0862">Zinc</keyword>
<reference evidence="10 11" key="1">
    <citation type="journal article" date="2016" name="Genome Biol. Evol.">
        <title>Gene Family Evolution Reflects Adaptation to Soil Environmental Stressors in the Genome of the Collembolan Orchesella cincta.</title>
        <authorList>
            <person name="Faddeeva-Vakhrusheva A."/>
            <person name="Derks M.F."/>
            <person name="Anvar S.Y."/>
            <person name="Agamennone V."/>
            <person name="Suring W."/>
            <person name="Smit S."/>
            <person name="van Straalen N.M."/>
            <person name="Roelofs D."/>
        </authorList>
    </citation>
    <scope>NUCLEOTIDE SEQUENCE [LARGE SCALE GENOMIC DNA]</scope>
    <source>
        <tissue evidence="10">Mixed pool</tissue>
    </source>
</reference>
<feature type="domain" description="C2H2-type" evidence="9">
    <location>
        <begin position="570"/>
        <end position="597"/>
    </location>
</feature>
<evidence type="ECO:0000259" key="9">
    <source>
        <dbReference type="PROSITE" id="PS50157"/>
    </source>
</evidence>
<keyword evidence="3" id="KW-0677">Repeat</keyword>
<organism evidence="10 11">
    <name type="scientific">Orchesella cincta</name>
    <name type="common">Springtail</name>
    <name type="synonym">Podura cincta</name>
    <dbReference type="NCBI Taxonomy" id="48709"/>
    <lineage>
        <taxon>Eukaryota</taxon>
        <taxon>Metazoa</taxon>
        <taxon>Ecdysozoa</taxon>
        <taxon>Arthropoda</taxon>
        <taxon>Hexapoda</taxon>
        <taxon>Collembola</taxon>
        <taxon>Entomobryomorpha</taxon>
        <taxon>Entomobryoidea</taxon>
        <taxon>Orchesellidae</taxon>
        <taxon>Orchesellinae</taxon>
        <taxon>Orchesella</taxon>
    </lineage>
</organism>
<dbReference type="PROSITE" id="PS00028">
    <property type="entry name" value="ZINC_FINGER_C2H2_1"/>
    <property type="match status" value="3"/>
</dbReference>
<feature type="compositionally biased region" description="Low complexity" evidence="8">
    <location>
        <begin position="230"/>
        <end position="240"/>
    </location>
</feature>
<dbReference type="SMART" id="SM00355">
    <property type="entry name" value="ZnF_C2H2"/>
    <property type="match status" value="8"/>
</dbReference>
<evidence type="ECO:0000256" key="2">
    <source>
        <dbReference type="ARBA" id="ARBA00022723"/>
    </source>
</evidence>
<feature type="region of interest" description="Disordered" evidence="8">
    <location>
        <begin position="163"/>
        <end position="276"/>
    </location>
</feature>
<evidence type="ECO:0000256" key="6">
    <source>
        <dbReference type="ARBA" id="ARBA00023242"/>
    </source>
</evidence>
<proteinExistence type="predicted"/>
<feature type="compositionally biased region" description="Polar residues" evidence="8">
    <location>
        <begin position="167"/>
        <end position="176"/>
    </location>
</feature>
<keyword evidence="6" id="KW-0539">Nucleus</keyword>
<sequence>MNYHNSKSYSYSTSSDEEKISVRVDSCLLCAQVAITYDCEGNVIKQEPCSEFEEVRKPNWSNDQLFLFLCRSFDLEKKKNYSGLQLDPFPFCGLCELLINSLGDVYTKLDELKNVLRGKIEKAEEVYLRDNLYEKHSNEYLVFRKDALGVAWKNPRKVLESRKRLTSKWNSSSKGASKSRANETVSETPSHVEVPDSEGSRYSSRVLRKRTSPLKYEEPSSEDEVDKVVTKSVTVSPSKTAIKKPTKRKPPKRVKNVDVDTGPLPPVVSPSAPEASASQVEFELQFKPKKRQRGRMEIDQVTGNMTFTINLGNRYKSSQGSLLFKLVKGSDGTEWYECSDCPSTRLPVLSRKENQRGPFRKHYIDFHSKRHKCQLCPEALNNFGLHSQLVKHLASSHEIFSMNSYYKAIGMPYNLKRTLSVRKSCEICQMPYIGSRQHTYKAHLMSHMNEEEKMEALLLGGNRSTYKEIIQPTPHQLENGVVALCTECGSFITKGKQGMRRHYETSHPELVDEKDKDPTPGKGRHLCPYCGNSEYKCKFPSCSQKELGEATLKKHVQEAHGQSEEADNRLLCLDCGKVLASAWCLKQHGLVHSKETPFECHLCPKRFPLKSTLKLHLATKHLVGTEMLKCEQEGCGKLFPNLKYFRTHGRKAHGIFLKGKNKQGNETETSSK</sequence>
<evidence type="ECO:0000256" key="7">
    <source>
        <dbReference type="PROSITE-ProRule" id="PRU00042"/>
    </source>
</evidence>
<gene>
    <name evidence="10" type="ORF">Ocin01_14849</name>
</gene>
<keyword evidence="2" id="KW-0479">Metal-binding</keyword>
<evidence type="ECO:0000313" key="11">
    <source>
        <dbReference type="Proteomes" id="UP000094527"/>
    </source>
</evidence>
<dbReference type="PANTHER" id="PTHR24406">
    <property type="entry name" value="TRANSCRIPTIONAL REPRESSOR CTCFL-RELATED"/>
    <property type="match status" value="1"/>
</dbReference>
<name>A0A1D2MG23_ORCCI</name>
<dbReference type="Gene3D" id="3.30.160.60">
    <property type="entry name" value="Classic Zinc Finger"/>
    <property type="match status" value="2"/>
</dbReference>
<feature type="compositionally biased region" description="Basic residues" evidence="8">
    <location>
        <begin position="241"/>
        <end position="254"/>
    </location>
</feature>
<dbReference type="GO" id="GO:0008270">
    <property type="term" value="F:zinc ion binding"/>
    <property type="evidence" value="ECO:0007669"/>
    <property type="project" value="UniProtKB-KW"/>
</dbReference>
<evidence type="ECO:0000256" key="3">
    <source>
        <dbReference type="ARBA" id="ARBA00022737"/>
    </source>
</evidence>
<feature type="domain" description="C2H2-type" evidence="9">
    <location>
        <begin position="598"/>
        <end position="621"/>
    </location>
</feature>
<dbReference type="OrthoDB" id="3565419at2759"/>
<dbReference type="EMBL" id="LJIJ01001406">
    <property type="protein sequence ID" value="ODM91832.1"/>
    <property type="molecule type" value="Genomic_DNA"/>
</dbReference>
<dbReference type="InterPro" id="IPR013087">
    <property type="entry name" value="Znf_C2H2_type"/>
</dbReference>
<dbReference type="PROSITE" id="PS50157">
    <property type="entry name" value="ZINC_FINGER_C2H2_2"/>
    <property type="match status" value="3"/>
</dbReference>
<evidence type="ECO:0000256" key="1">
    <source>
        <dbReference type="ARBA" id="ARBA00004123"/>
    </source>
</evidence>
<dbReference type="AlphaFoldDB" id="A0A1D2MG23"/>
<evidence type="ECO:0000256" key="5">
    <source>
        <dbReference type="ARBA" id="ARBA00022833"/>
    </source>
</evidence>
<protein>
    <submittedName>
        <fullName evidence="10">Putative zinc finger protein</fullName>
    </submittedName>
</protein>
<comment type="caution">
    <text evidence="10">The sequence shown here is derived from an EMBL/GenBank/DDBJ whole genome shotgun (WGS) entry which is preliminary data.</text>
</comment>